<gene>
    <name evidence="1" type="ORF">CYJ19_01990</name>
</gene>
<comment type="caution">
    <text evidence="1">The sequence shown here is derived from an EMBL/GenBank/DDBJ whole genome shotgun (WGS) entry which is preliminary data.</text>
</comment>
<accession>A0A2I1IQH4</accession>
<reference evidence="1 2" key="1">
    <citation type="submission" date="2017-12" db="EMBL/GenBank/DDBJ databases">
        <title>Phylogenetic diversity of female urinary microbiome.</title>
        <authorList>
            <person name="Thomas-White K."/>
            <person name="Wolfe A.J."/>
        </authorList>
    </citation>
    <scope>NUCLEOTIDE SEQUENCE [LARGE SCALE GENOMIC DNA]</scope>
    <source>
        <strain evidence="1 2">UMB0402</strain>
    </source>
</reference>
<dbReference type="RefSeq" id="WP_048706935.1">
    <property type="nucleotide sequence ID" value="NZ_CP118946.1"/>
</dbReference>
<dbReference type="AlphaFoldDB" id="A0A2I1IQH4"/>
<organism evidence="1 2">
    <name type="scientific">Winkia neuii</name>
    <dbReference type="NCBI Taxonomy" id="33007"/>
    <lineage>
        <taxon>Bacteria</taxon>
        <taxon>Bacillati</taxon>
        <taxon>Actinomycetota</taxon>
        <taxon>Actinomycetes</taxon>
        <taxon>Actinomycetales</taxon>
        <taxon>Actinomycetaceae</taxon>
        <taxon>Winkia</taxon>
    </lineage>
</organism>
<sequence>MASKQMIGICVNRLISAGAAWDMSQAPQIAGELNRAYPNLADEVLEEATTRLINSGPDFITSAKLLEFVRLVQKEAWAPRGREVPNLGPAMRLTHEQYVRWWAAYRAECLAGVQPQVAKANADYIFTPPRADRRITKAEWEQLFKKTKNFGRRV</sequence>
<protein>
    <submittedName>
        <fullName evidence="1">Uncharacterized protein</fullName>
    </submittedName>
</protein>
<keyword evidence="2" id="KW-1185">Reference proteome</keyword>
<dbReference type="STRING" id="33007.HMPREF3198_00078"/>
<evidence type="ECO:0000313" key="1">
    <source>
        <dbReference type="EMBL" id="PKY73378.1"/>
    </source>
</evidence>
<proteinExistence type="predicted"/>
<dbReference type="EMBL" id="PKKO01000001">
    <property type="protein sequence ID" value="PKY73378.1"/>
    <property type="molecule type" value="Genomic_DNA"/>
</dbReference>
<dbReference type="Proteomes" id="UP000235122">
    <property type="component" value="Unassembled WGS sequence"/>
</dbReference>
<name>A0A2I1IQH4_9ACTO</name>
<evidence type="ECO:0000313" key="2">
    <source>
        <dbReference type="Proteomes" id="UP000235122"/>
    </source>
</evidence>